<evidence type="ECO:0000256" key="6">
    <source>
        <dbReference type="ARBA" id="ARBA00022679"/>
    </source>
</evidence>
<name>A0A1M6BHW0_9CLOT</name>
<evidence type="ECO:0000259" key="15">
    <source>
        <dbReference type="PROSITE" id="PS50109"/>
    </source>
</evidence>
<feature type="transmembrane region" description="Helical" evidence="14">
    <location>
        <begin position="263"/>
        <end position="282"/>
    </location>
</feature>
<dbReference type="GO" id="GO:0000155">
    <property type="term" value="F:phosphorelay sensor kinase activity"/>
    <property type="evidence" value="ECO:0007669"/>
    <property type="project" value="InterPro"/>
</dbReference>
<dbReference type="Pfam" id="PF00512">
    <property type="entry name" value="HisKA"/>
    <property type="match status" value="1"/>
</dbReference>
<dbReference type="AlphaFoldDB" id="A0A1M6BHW0"/>
<evidence type="ECO:0000256" key="9">
    <source>
        <dbReference type="ARBA" id="ARBA00022777"/>
    </source>
</evidence>
<evidence type="ECO:0000256" key="12">
    <source>
        <dbReference type="ARBA" id="ARBA00023012"/>
    </source>
</evidence>
<evidence type="ECO:0000313" key="17">
    <source>
        <dbReference type="EMBL" id="SHI48322.1"/>
    </source>
</evidence>
<protein>
    <recommendedName>
        <fullName evidence="3">histidine kinase</fullName>
        <ecNumber evidence="3">2.7.13.3</ecNumber>
    </recommendedName>
</protein>
<dbReference type="InterPro" id="IPR003660">
    <property type="entry name" value="HAMP_dom"/>
</dbReference>
<dbReference type="OrthoDB" id="9792991at2"/>
<dbReference type="PROSITE" id="PS50885">
    <property type="entry name" value="HAMP"/>
    <property type="match status" value="1"/>
</dbReference>
<proteinExistence type="predicted"/>
<keyword evidence="8" id="KW-0547">Nucleotide-binding</keyword>
<dbReference type="GO" id="GO:0005524">
    <property type="term" value="F:ATP binding"/>
    <property type="evidence" value="ECO:0007669"/>
    <property type="project" value="UniProtKB-KW"/>
</dbReference>
<evidence type="ECO:0000256" key="4">
    <source>
        <dbReference type="ARBA" id="ARBA00022475"/>
    </source>
</evidence>
<dbReference type="EMBL" id="FQZO01000001">
    <property type="protein sequence ID" value="SHI48322.1"/>
    <property type="molecule type" value="Genomic_DNA"/>
</dbReference>
<evidence type="ECO:0000256" key="7">
    <source>
        <dbReference type="ARBA" id="ARBA00022692"/>
    </source>
</evidence>
<dbReference type="InterPro" id="IPR003661">
    <property type="entry name" value="HisK_dim/P_dom"/>
</dbReference>
<dbReference type="CDD" id="cd00082">
    <property type="entry name" value="HisKA"/>
    <property type="match status" value="1"/>
</dbReference>
<keyword evidence="6" id="KW-0808">Transferase</keyword>
<keyword evidence="13 14" id="KW-0472">Membrane</keyword>
<evidence type="ECO:0000256" key="13">
    <source>
        <dbReference type="ARBA" id="ARBA00023136"/>
    </source>
</evidence>
<evidence type="ECO:0000259" key="16">
    <source>
        <dbReference type="PROSITE" id="PS50885"/>
    </source>
</evidence>
<evidence type="ECO:0000256" key="2">
    <source>
        <dbReference type="ARBA" id="ARBA00004651"/>
    </source>
</evidence>
<feature type="transmembrane region" description="Helical" evidence="14">
    <location>
        <begin position="232"/>
        <end position="251"/>
    </location>
</feature>
<evidence type="ECO:0000256" key="14">
    <source>
        <dbReference type="SAM" id="Phobius"/>
    </source>
</evidence>
<dbReference type="FunFam" id="3.30.565.10:FF:000013">
    <property type="entry name" value="Two-component sensor histidine kinase"/>
    <property type="match status" value="1"/>
</dbReference>
<dbReference type="PANTHER" id="PTHR45528">
    <property type="entry name" value="SENSOR HISTIDINE KINASE CPXA"/>
    <property type="match status" value="1"/>
</dbReference>
<dbReference type="InterPro" id="IPR036097">
    <property type="entry name" value="HisK_dim/P_sf"/>
</dbReference>
<dbReference type="InterPro" id="IPR005467">
    <property type="entry name" value="His_kinase_dom"/>
</dbReference>
<evidence type="ECO:0000256" key="3">
    <source>
        <dbReference type="ARBA" id="ARBA00012438"/>
    </source>
</evidence>
<dbReference type="SUPFAM" id="SSF47384">
    <property type="entry name" value="Homodimeric domain of signal transducing histidine kinase"/>
    <property type="match status" value="1"/>
</dbReference>
<dbReference type="PANTHER" id="PTHR45528:SF1">
    <property type="entry name" value="SENSOR HISTIDINE KINASE CPXA"/>
    <property type="match status" value="1"/>
</dbReference>
<dbReference type="GO" id="GO:0005886">
    <property type="term" value="C:plasma membrane"/>
    <property type="evidence" value="ECO:0007669"/>
    <property type="project" value="UniProtKB-SubCell"/>
</dbReference>
<feature type="domain" description="Histidine kinase" evidence="15">
    <location>
        <begin position="436"/>
        <end position="648"/>
    </location>
</feature>
<keyword evidence="4" id="KW-1003">Cell membrane</keyword>
<dbReference type="InterPro" id="IPR003594">
    <property type="entry name" value="HATPase_dom"/>
</dbReference>
<dbReference type="Pfam" id="PF02518">
    <property type="entry name" value="HATPase_c"/>
    <property type="match status" value="1"/>
</dbReference>
<keyword evidence="9 17" id="KW-0418">Kinase</keyword>
<feature type="transmembrane region" description="Helical" evidence="14">
    <location>
        <begin position="348"/>
        <end position="369"/>
    </location>
</feature>
<organism evidence="17 18">
    <name type="scientific">Clostridium amylolyticum</name>
    <dbReference type="NCBI Taxonomy" id="1121298"/>
    <lineage>
        <taxon>Bacteria</taxon>
        <taxon>Bacillati</taxon>
        <taxon>Bacillota</taxon>
        <taxon>Clostridia</taxon>
        <taxon>Eubacteriales</taxon>
        <taxon>Clostridiaceae</taxon>
        <taxon>Clostridium</taxon>
    </lineage>
</organism>
<dbReference type="EC" id="2.7.13.3" evidence="3"/>
<dbReference type="Proteomes" id="UP000184080">
    <property type="component" value="Unassembled WGS sequence"/>
</dbReference>
<evidence type="ECO:0000256" key="11">
    <source>
        <dbReference type="ARBA" id="ARBA00022989"/>
    </source>
</evidence>
<feature type="domain" description="HAMP" evidence="16">
    <location>
        <begin position="374"/>
        <end position="421"/>
    </location>
</feature>
<feature type="transmembrane region" description="Helical" evidence="14">
    <location>
        <begin position="193"/>
        <end position="212"/>
    </location>
</feature>
<dbReference type="PROSITE" id="PS50109">
    <property type="entry name" value="HIS_KIN"/>
    <property type="match status" value="1"/>
</dbReference>
<evidence type="ECO:0000313" key="18">
    <source>
        <dbReference type="Proteomes" id="UP000184080"/>
    </source>
</evidence>
<evidence type="ECO:0000256" key="10">
    <source>
        <dbReference type="ARBA" id="ARBA00022840"/>
    </source>
</evidence>
<keyword evidence="12" id="KW-0902">Two-component regulatory system</keyword>
<dbReference type="STRING" id="1121298.SAMN05444401_0779"/>
<gene>
    <name evidence="17" type="ORF">SAMN05444401_0779</name>
</gene>
<dbReference type="SUPFAM" id="SSF55874">
    <property type="entry name" value="ATPase domain of HSP90 chaperone/DNA topoisomerase II/histidine kinase"/>
    <property type="match status" value="1"/>
</dbReference>
<keyword evidence="10" id="KW-0067">ATP-binding</keyword>
<accession>A0A1M6BHW0</accession>
<dbReference type="SMART" id="SM00388">
    <property type="entry name" value="HisKA"/>
    <property type="match status" value="1"/>
</dbReference>
<sequence length="648" mass="75103">MDTKLNNIYTQGVLFIICMYLFGITTLSAVDVLKNYKYIEKEYYLKSTSFKTELFEYFEDIKMLIIGLQKEQQNVEDKNDNLKIDPSSENIKNQVNLKQSLRYYIKSKTSDKIYTNIIDSNDIENYISNNAIYLEKFPRSSDNEWEFQSINNWFQKNNLEGSLIFIKTPGGYSQMEKDFTYYNSIRERLIKEIILGSGSLIIAISIFVFLKLNVKDKKKHVRIEEKYSKIPLDLKVLIFVLLTFIMCRFIVNVDFFYKAVDVGQFIILTVLVVYFLYIKINIDFILRLIRNKEELSEQFRKSIISEVTLLIRECKYIFIKEILLFIATILFGALLPIRLFAYSSIANWAVMFISAYKVIYLIVVPIYVLKRVLALSKIIKGTDAIVSGDFNYRIEEIGDSNFIKISKNINSMKEGFKKSVESQVKSERLKTELISNVSHDLKTPLTAIINYVSLLKRDNISEEESKKYIDVLDQKSQRLKVLIEDLFEASKLSSGAIELNVEKVDIASLLRQALGELEDKIINSSLTFRTNIPAEEVYLNLDGKKTWRVFENLISNALKYSQPNSRVYIDVFEEDKSVIITIKNMSSYEMDFDVNEIFERFKRGDKARSSEGSGLGLSIAKSIVELQGGQMRIDIDGDLFKVAVEFKK</sequence>
<keyword evidence="11 14" id="KW-1133">Transmembrane helix</keyword>
<dbReference type="FunFam" id="1.10.287.130:FF:000008">
    <property type="entry name" value="Two-component sensor histidine kinase"/>
    <property type="match status" value="1"/>
</dbReference>
<dbReference type="SMART" id="SM00387">
    <property type="entry name" value="HATPase_c"/>
    <property type="match status" value="1"/>
</dbReference>
<feature type="transmembrane region" description="Helical" evidence="14">
    <location>
        <begin position="322"/>
        <end position="342"/>
    </location>
</feature>
<evidence type="ECO:0000256" key="8">
    <source>
        <dbReference type="ARBA" id="ARBA00022741"/>
    </source>
</evidence>
<dbReference type="PRINTS" id="PR00344">
    <property type="entry name" value="BCTRLSENSOR"/>
</dbReference>
<reference evidence="17 18" key="1">
    <citation type="submission" date="2016-11" db="EMBL/GenBank/DDBJ databases">
        <authorList>
            <person name="Jaros S."/>
            <person name="Januszkiewicz K."/>
            <person name="Wedrychowicz H."/>
        </authorList>
    </citation>
    <scope>NUCLEOTIDE SEQUENCE [LARGE SCALE GENOMIC DNA]</scope>
    <source>
        <strain evidence="17 18">DSM 21864</strain>
    </source>
</reference>
<dbReference type="Gene3D" id="3.30.565.10">
    <property type="entry name" value="Histidine kinase-like ATPase, C-terminal domain"/>
    <property type="match status" value="1"/>
</dbReference>
<dbReference type="InterPro" id="IPR036890">
    <property type="entry name" value="HATPase_C_sf"/>
</dbReference>
<dbReference type="InterPro" id="IPR050398">
    <property type="entry name" value="HssS/ArlS-like"/>
</dbReference>
<comment type="catalytic activity">
    <reaction evidence="1">
        <text>ATP + protein L-histidine = ADP + protein N-phospho-L-histidine.</text>
        <dbReference type="EC" id="2.7.13.3"/>
    </reaction>
</comment>
<keyword evidence="7 14" id="KW-0812">Transmembrane</keyword>
<keyword evidence="5" id="KW-0597">Phosphoprotein</keyword>
<keyword evidence="18" id="KW-1185">Reference proteome</keyword>
<evidence type="ECO:0000256" key="1">
    <source>
        <dbReference type="ARBA" id="ARBA00000085"/>
    </source>
</evidence>
<feature type="transmembrane region" description="Helical" evidence="14">
    <location>
        <begin position="12"/>
        <end position="30"/>
    </location>
</feature>
<evidence type="ECO:0000256" key="5">
    <source>
        <dbReference type="ARBA" id="ARBA00022553"/>
    </source>
</evidence>
<dbReference type="Gene3D" id="1.10.287.130">
    <property type="match status" value="1"/>
</dbReference>
<dbReference type="InterPro" id="IPR004358">
    <property type="entry name" value="Sig_transdc_His_kin-like_C"/>
</dbReference>
<dbReference type="RefSeq" id="WP_073003880.1">
    <property type="nucleotide sequence ID" value="NZ_FQZO01000001.1"/>
</dbReference>
<comment type="subcellular location">
    <subcellularLocation>
        <location evidence="2">Cell membrane</location>
        <topology evidence="2">Multi-pass membrane protein</topology>
    </subcellularLocation>
</comment>